<gene>
    <name evidence="3" type="primary">wcaF</name>
    <name evidence="3" type="ORF">EZ428_05400</name>
</gene>
<dbReference type="EMBL" id="SJSK01000001">
    <property type="protein sequence ID" value="TCC94214.1"/>
    <property type="molecule type" value="Genomic_DNA"/>
</dbReference>
<dbReference type="InterPro" id="IPR051159">
    <property type="entry name" value="Hexapeptide_acetyltransf"/>
</dbReference>
<dbReference type="Proteomes" id="UP000292884">
    <property type="component" value="Unassembled WGS sequence"/>
</dbReference>
<dbReference type="SUPFAM" id="SSF51161">
    <property type="entry name" value="Trimeric LpxA-like enzymes"/>
    <property type="match status" value="1"/>
</dbReference>
<dbReference type="InterPro" id="IPR011004">
    <property type="entry name" value="Trimer_LpxA-like_sf"/>
</dbReference>
<dbReference type="Gene3D" id="2.160.10.10">
    <property type="entry name" value="Hexapeptide repeat proteins"/>
    <property type="match status" value="1"/>
</dbReference>
<dbReference type="GO" id="GO:0005829">
    <property type="term" value="C:cytosol"/>
    <property type="evidence" value="ECO:0007669"/>
    <property type="project" value="TreeGrafter"/>
</dbReference>
<evidence type="ECO:0000313" key="3">
    <source>
        <dbReference type="EMBL" id="TCC94214.1"/>
    </source>
</evidence>
<dbReference type="GO" id="GO:0008374">
    <property type="term" value="F:O-acyltransferase activity"/>
    <property type="evidence" value="ECO:0007669"/>
    <property type="project" value="TreeGrafter"/>
</dbReference>
<dbReference type="PANTHER" id="PTHR23416">
    <property type="entry name" value="SIALIC ACID SYNTHASE-RELATED"/>
    <property type="match status" value="1"/>
</dbReference>
<keyword evidence="4" id="KW-1185">Reference proteome</keyword>
<protein>
    <submittedName>
        <fullName evidence="3">Colanic acid biosynthesis acetyltransferase WcaF</fullName>
    </submittedName>
</protein>
<evidence type="ECO:0000256" key="1">
    <source>
        <dbReference type="ARBA" id="ARBA00007274"/>
    </source>
</evidence>
<comment type="similarity">
    <text evidence="1">Belongs to the transferase hexapeptide repeat family.</text>
</comment>
<dbReference type="Pfam" id="PF00132">
    <property type="entry name" value="Hexapep"/>
    <property type="match status" value="1"/>
</dbReference>
<evidence type="ECO:0000256" key="2">
    <source>
        <dbReference type="ARBA" id="ARBA00022679"/>
    </source>
</evidence>
<dbReference type="RefSeq" id="WP_131552075.1">
    <property type="nucleotide sequence ID" value="NZ_SJSK01000001.1"/>
</dbReference>
<dbReference type="OrthoDB" id="9814490at2"/>
<dbReference type="PANTHER" id="PTHR23416:SF23">
    <property type="entry name" value="ACETYLTRANSFERASE C18B11.09C-RELATED"/>
    <property type="match status" value="1"/>
</dbReference>
<dbReference type="InterPro" id="IPR001451">
    <property type="entry name" value="Hexapep"/>
</dbReference>
<dbReference type="NCBIfam" id="NF007797">
    <property type="entry name" value="PRK10502.1"/>
    <property type="match status" value="1"/>
</dbReference>
<comment type="caution">
    <text evidence="3">The sequence shown here is derived from an EMBL/GenBank/DDBJ whole genome shotgun (WGS) entry which is preliminary data.</text>
</comment>
<proteinExistence type="inferred from homology"/>
<organism evidence="3 4">
    <name type="scientific">Pedobacter frigiditerrae</name>
    <dbReference type="NCBI Taxonomy" id="2530452"/>
    <lineage>
        <taxon>Bacteria</taxon>
        <taxon>Pseudomonadati</taxon>
        <taxon>Bacteroidota</taxon>
        <taxon>Sphingobacteriia</taxon>
        <taxon>Sphingobacteriales</taxon>
        <taxon>Sphingobacteriaceae</taxon>
        <taxon>Pedobacter</taxon>
    </lineage>
</organism>
<keyword evidence="2 3" id="KW-0808">Transferase</keyword>
<dbReference type="AlphaFoldDB" id="A0A4R0N7I3"/>
<sequence length="188" mass="21340">MEYQDLSIFRVPKTFRGKSKITVQLWWIVQSTIFSWSPQILYGWRRFLLRLFGAKIGKKALIRSTVKVTYPWNISIGDYTWIGDDCVLYSLGRIDIGSNVAVAHKVYFNTGGHDYDQITFDIYAKDLVIEDECWITNDVYLAPGITIGRGTVIGARSTVLKSIPSGKVCVGSPARVLKDRIMKKPVKQ</sequence>
<evidence type="ECO:0000313" key="4">
    <source>
        <dbReference type="Proteomes" id="UP000292884"/>
    </source>
</evidence>
<reference evidence="3 4" key="1">
    <citation type="submission" date="2019-02" db="EMBL/GenBank/DDBJ databases">
        <title>Pedobacter sp. RP-1-13 sp. nov., isolated from Arctic soil.</title>
        <authorList>
            <person name="Dahal R.H."/>
        </authorList>
    </citation>
    <scope>NUCLEOTIDE SEQUENCE [LARGE SCALE GENOMIC DNA]</scope>
    <source>
        <strain evidence="3 4">RP-1-13</strain>
    </source>
</reference>
<name>A0A4R0N7I3_9SPHI</name>
<accession>A0A4R0N7I3</accession>